<name>A0A929B4N5_9PSEU</name>
<accession>A0A929B4N5</accession>
<reference evidence="1" key="1">
    <citation type="submission" date="2020-10" db="EMBL/GenBank/DDBJ databases">
        <title>Diversity and distribution of actinomycetes associated with coral in the coast of Hainan.</title>
        <authorList>
            <person name="Li F."/>
        </authorList>
    </citation>
    <scope>NUCLEOTIDE SEQUENCE</scope>
    <source>
        <strain evidence="1">HNM0983</strain>
    </source>
</reference>
<evidence type="ECO:0000313" key="2">
    <source>
        <dbReference type="Proteomes" id="UP000598360"/>
    </source>
</evidence>
<dbReference type="Proteomes" id="UP000598360">
    <property type="component" value="Unassembled WGS sequence"/>
</dbReference>
<dbReference type="EMBL" id="JADEYC010000002">
    <property type="protein sequence ID" value="MBE9373099.1"/>
    <property type="molecule type" value="Genomic_DNA"/>
</dbReference>
<organism evidence="1 2">
    <name type="scientific">Saccharopolyspora montiporae</name>
    <dbReference type="NCBI Taxonomy" id="2781240"/>
    <lineage>
        <taxon>Bacteria</taxon>
        <taxon>Bacillati</taxon>
        <taxon>Actinomycetota</taxon>
        <taxon>Actinomycetes</taxon>
        <taxon>Pseudonocardiales</taxon>
        <taxon>Pseudonocardiaceae</taxon>
        <taxon>Saccharopolyspora</taxon>
    </lineage>
</organism>
<evidence type="ECO:0000313" key="1">
    <source>
        <dbReference type="EMBL" id="MBE9373099.1"/>
    </source>
</evidence>
<keyword evidence="2" id="KW-1185">Reference proteome</keyword>
<dbReference type="RefSeq" id="WP_193926546.1">
    <property type="nucleotide sequence ID" value="NZ_JADEYC010000002.1"/>
</dbReference>
<dbReference type="AlphaFoldDB" id="A0A929B4N5"/>
<sequence length="240" mass="24914">MITRVAVVPHPPLLVPELTVRPDPDTARLRDACTAAASSLTDVAHSWVAIGADASGPRELGPDTRGTFGGYGVDVPVSLRDGSTADVEPDLPLPALVAGWLRGRGGAQAVRTELLAADTPVAWCRDEGARLVRETGADPSALLVLADGTNCADERSPHAPDPRAPGFDERLRDALATADARTLLDLEPSVAADLGLTGRAALQVAAGVLQASGIGWDAELLLSARPFGVTYHVAVWTARS</sequence>
<protein>
    <recommendedName>
        <fullName evidence="3">Catalytic LigB subunit of aromatic ring-opening dioxygenase</fullName>
    </recommendedName>
</protein>
<evidence type="ECO:0008006" key="3">
    <source>
        <dbReference type="Google" id="ProtNLM"/>
    </source>
</evidence>
<dbReference type="Gene3D" id="3.40.830.10">
    <property type="entry name" value="LigB-like"/>
    <property type="match status" value="1"/>
</dbReference>
<proteinExistence type="predicted"/>
<gene>
    <name evidence="1" type="ORF">IQ251_01425</name>
</gene>
<comment type="caution">
    <text evidence="1">The sequence shown here is derived from an EMBL/GenBank/DDBJ whole genome shotgun (WGS) entry which is preliminary data.</text>
</comment>